<evidence type="ECO:0000313" key="2">
    <source>
        <dbReference type="EMBL" id="RFA14100.1"/>
    </source>
</evidence>
<dbReference type="Proteomes" id="UP000256541">
    <property type="component" value="Unassembled WGS sequence"/>
</dbReference>
<feature type="region of interest" description="Disordered" evidence="1">
    <location>
        <begin position="361"/>
        <end position="411"/>
    </location>
</feature>
<gene>
    <name evidence="2" type="ORF">B7R22_10840</name>
</gene>
<dbReference type="InterPro" id="IPR005198">
    <property type="entry name" value="Glyco_hydro_76"/>
</dbReference>
<dbReference type="GO" id="GO:0005975">
    <property type="term" value="P:carbohydrate metabolic process"/>
    <property type="evidence" value="ECO:0007669"/>
    <property type="project" value="InterPro"/>
</dbReference>
<dbReference type="AlphaFoldDB" id="A0A3E0VWK6"/>
<evidence type="ECO:0000256" key="1">
    <source>
        <dbReference type="SAM" id="MobiDB-lite"/>
    </source>
</evidence>
<dbReference type="Pfam" id="PF03663">
    <property type="entry name" value="Glyco_hydro_76"/>
    <property type="match status" value="1"/>
</dbReference>
<evidence type="ECO:0008006" key="4">
    <source>
        <dbReference type="Google" id="ProtNLM"/>
    </source>
</evidence>
<dbReference type="Gene3D" id="1.50.10.20">
    <property type="match status" value="1"/>
</dbReference>
<evidence type="ECO:0000313" key="3">
    <source>
        <dbReference type="Proteomes" id="UP000256541"/>
    </source>
</evidence>
<reference evidence="2 3" key="1">
    <citation type="submission" date="2017-04" db="EMBL/GenBank/DDBJ databases">
        <title>Comparative genome analysis of Subtercola boreus.</title>
        <authorList>
            <person name="Cho Y.-J."/>
            <person name="Cho A."/>
            <person name="Kim O.-S."/>
            <person name="Lee J.-I."/>
        </authorList>
    </citation>
    <scope>NUCLEOTIDE SEQUENCE [LARGE SCALE GENOMIC DNA]</scope>
    <source>
        <strain evidence="2 3">P27479</strain>
    </source>
</reference>
<proteinExistence type="predicted"/>
<accession>A0A3E0VWK6</accession>
<dbReference type="RefSeq" id="WP_116411756.1">
    <property type="nucleotide sequence ID" value="NZ_NBXB01000029.1"/>
</dbReference>
<dbReference type="EMBL" id="NBXB01000029">
    <property type="protein sequence ID" value="RFA14100.1"/>
    <property type="molecule type" value="Genomic_DNA"/>
</dbReference>
<dbReference type="InterPro" id="IPR053169">
    <property type="entry name" value="MUG_Protein"/>
</dbReference>
<name>A0A3E0VWK6_9MICO</name>
<dbReference type="SUPFAM" id="SSF48208">
    <property type="entry name" value="Six-hairpin glycosidases"/>
    <property type="match status" value="1"/>
</dbReference>
<dbReference type="OrthoDB" id="2505409at2"/>
<dbReference type="InterPro" id="IPR008928">
    <property type="entry name" value="6-hairpin_glycosidase_sf"/>
</dbReference>
<dbReference type="PANTHER" id="PTHR47791:SF3">
    <property type="entry name" value="MEIOTICALLY UP-REGULATED GENE 191 PROTEIN"/>
    <property type="match status" value="1"/>
</dbReference>
<protein>
    <recommendedName>
        <fullName evidence="4">Glycosyl hydrolase</fullName>
    </recommendedName>
</protein>
<comment type="caution">
    <text evidence="2">The sequence shown here is derived from an EMBL/GenBank/DDBJ whole genome shotgun (WGS) entry which is preliminary data.</text>
</comment>
<organism evidence="2 3">
    <name type="scientific">Subtercola boreus</name>
    <dbReference type="NCBI Taxonomy" id="120213"/>
    <lineage>
        <taxon>Bacteria</taxon>
        <taxon>Bacillati</taxon>
        <taxon>Actinomycetota</taxon>
        <taxon>Actinomycetes</taxon>
        <taxon>Micrococcales</taxon>
        <taxon>Microbacteriaceae</taxon>
        <taxon>Subtercola</taxon>
    </lineage>
</organism>
<sequence>MPDGSGGGAAGGGAAGGGAADWNRLADRAQQGLTQHFQSRVFGARWLHTSAPIRLAHLVTFNYWWLAHAVGVRVDGAERRGDGIGAHGGGHARVQLAERTYAGILCRNRGLFNHYFDDMGWLALAALRLFDLTGSARYLADAEALWEHIRSRGGSRTRAGAIAWRDSQLDYLNAPTNGAFAILSSRLAARTGAARYEVAADATLAFFTETFVGAQSTALADSPARTPAGPADLVADGINRLGDGALDSGWLFTYNQGLYVGALVEAFHRSAAPHLLDRATRTAAATIARLAPSGRFLDEPARLEQRGGGDAGLFKGIFVRYLELLLERLAPGSPGLRMLEPFFLANTALLAGPDAPASGAYPRCPARAAAETRSEHPDPLATRTPASPPAPEPPATEAYPPVADDWAAAPGPTTALSTQLAAVMAIEARARYERHRAAR</sequence>
<dbReference type="PANTHER" id="PTHR47791">
    <property type="entry name" value="MEIOTICALLY UP-REGULATED GENE 191 PROTEIN"/>
    <property type="match status" value="1"/>
</dbReference>